<gene>
    <name evidence="1" type="ORF">BDN72DRAFT_894414</name>
</gene>
<evidence type="ECO:0000313" key="2">
    <source>
        <dbReference type="Proteomes" id="UP000308600"/>
    </source>
</evidence>
<dbReference type="Proteomes" id="UP000308600">
    <property type="component" value="Unassembled WGS sequence"/>
</dbReference>
<dbReference type="EMBL" id="ML208280">
    <property type="protein sequence ID" value="TFK72979.1"/>
    <property type="molecule type" value="Genomic_DNA"/>
</dbReference>
<accession>A0ACD3B5P4</accession>
<proteinExistence type="predicted"/>
<organism evidence="1 2">
    <name type="scientific">Pluteus cervinus</name>
    <dbReference type="NCBI Taxonomy" id="181527"/>
    <lineage>
        <taxon>Eukaryota</taxon>
        <taxon>Fungi</taxon>
        <taxon>Dikarya</taxon>
        <taxon>Basidiomycota</taxon>
        <taxon>Agaricomycotina</taxon>
        <taxon>Agaricomycetes</taxon>
        <taxon>Agaricomycetidae</taxon>
        <taxon>Agaricales</taxon>
        <taxon>Pluteineae</taxon>
        <taxon>Pluteaceae</taxon>
        <taxon>Pluteus</taxon>
    </lineage>
</organism>
<sequence length="583" mass="63108">MSAPSFVRFDQGVSGGAVAITIFAVLSTLALASVAVRIIWIAVRQFITHNYTQPQEYVFFHTQLGHYAACLLISNLLSSIAGLITINWVSQRGITQDSACLAQATIAQFSNWAAGYFTVTIAVHTFNSLVLRVRQSVLVCVVTITTGWFLSLSMALVPFILSKQDGLMYGADGFSCGVRHAFPQDEFFFHLLPIFIASILSAILYSIVFLVLRGTLVIRGGLKLTLDPQERWSAGGVSANYHRFVARIARSMLWYPIAYIALLIPYSVTRMLIISGFTIPFEAKVFASTCWYLLGIVDVMLLYNTFRVLGPAFDARSTPARSNDTESSGTMKKMGKYEARSSISQASLQSSLTEKIDQYRDLSYNAPTVRNVPAAHLAVGTGQAAAVQSFYSYPSSPSVGRKLSNSQRQSPPSSEGLTINHSRQNSMNAVGLPAPPRPSRSPIKRYPTLERLHDRAQVGAWSEVDLDGDFTPSALSNQNLSRSPRNSIMVEGAHVKNFSRSSSSSEGGCQPAISAVNSSFGPSPLSTSPPPLPTRSASASAAIPVIGSAPVGRHRTVLANRPSADLGHNARVPSFSAPANRFD</sequence>
<name>A0ACD3B5P4_9AGAR</name>
<protein>
    <submittedName>
        <fullName evidence="1">Uncharacterized protein</fullName>
    </submittedName>
</protein>
<keyword evidence="2" id="KW-1185">Reference proteome</keyword>
<reference evidence="1 2" key="1">
    <citation type="journal article" date="2019" name="Nat. Ecol. Evol.">
        <title>Megaphylogeny resolves global patterns of mushroom evolution.</title>
        <authorList>
            <person name="Varga T."/>
            <person name="Krizsan K."/>
            <person name="Foldi C."/>
            <person name="Dima B."/>
            <person name="Sanchez-Garcia M."/>
            <person name="Sanchez-Ramirez S."/>
            <person name="Szollosi G.J."/>
            <person name="Szarkandi J.G."/>
            <person name="Papp V."/>
            <person name="Albert L."/>
            <person name="Andreopoulos W."/>
            <person name="Angelini C."/>
            <person name="Antonin V."/>
            <person name="Barry K.W."/>
            <person name="Bougher N.L."/>
            <person name="Buchanan P."/>
            <person name="Buyck B."/>
            <person name="Bense V."/>
            <person name="Catcheside P."/>
            <person name="Chovatia M."/>
            <person name="Cooper J."/>
            <person name="Damon W."/>
            <person name="Desjardin D."/>
            <person name="Finy P."/>
            <person name="Geml J."/>
            <person name="Haridas S."/>
            <person name="Hughes K."/>
            <person name="Justo A."/>
            <person name="Karasinski D."/>
            <person name="Kautmanova I."/>
            <person name="Kiss B."/>
            <person name="Kocsube S."/>
            <person name="Kotiranta H."/>
            <person name="LaButti K.M."/>
            <person name="Lechner B.E."/>
            <person name="Liimatainen K."/>
            <person name="Lipzen A."/>
            <person name="Lukacs Z."/>
            <person name="Mihaltcheva S."/>
            <person name="Morgado L.N."/>
            <person name="Niskanen T."/>
            <person name="Noordeloos M.E."/>
            <person name="Ohm R.A."/>
            <person name="Ortiz-Santana B."/>
            <person name="Ovrebo C."/>
            <person name="Racz N."/>
            <person name="Riley R."/>
            <person name="Savchenko A."/>
            <person name="Shiryaev A."/>
            <person name="Soop K."/>
            <person name="Spirin V."/>
            <person name="Szebenyi C."/>
            <person name="Tomsovsky M."/>
            <person name="Tulloss R.E."/>
            <person name="Uehling J."/>
            <person name="Grigoriev I.V."/>
            <person name="Vagvolgyi C."/>
            <person name="Papp T."/>
            <person name="Martin F.M."/>
            <person name="Miettinen O."/>
            <person name="Hibbett D.S."/>
            <person name="Nagy L.G."/>
        </authorList>
    </citation>
    <scope>NUCLEOTIDE SEQUENCE [LARGE SCALE GENOMIC DNA]</scope>
    <source>
        <strain evidence="1 2">NL-1719</strain>
    </source>
</reference>
<evidence type="ECO:0000313" key="1">
    <source>
        <dbReference type="EMBL" id="TFK72979.1"/>
    </source>
</evidence>